<keyword evidence="2" id="KW-0449">Lipoprotein</keyword>
<evidence type="ECO:0000256" key="1">
    <source>
        <dbReference type="SAM" id="SignalP"/>
    </source>
</evidence>
<dbReference type="Pfam" id="PF12771">
    <property type="entry name" value="SusD-like_2"/>
    <property type="match status" value="1"/>
</dbReference>
<gene>
    <name evidence="2" type="ORF">DRF57_01625</name>
</gene>
<feature type="signal peptide" evidence="1">
    <location>
        <begin position="1"/>
        <end position="20"/>
    </location>
</feature>
<protein>
    <submittedName>
        <fullName evidence="2">SusD/RagB family nutrient-binding outer membrane lipoprotein</fullName>
    </submittedName>
</protein>
<sequence length="477" mass="53075">MKKIGIISLLIILFFNSCSTDDINKDPNSAYTTTAESLVSYAEKALSDYNNTPNVNTNNFRLLMQYWQETTYVSESNYNFVNRNVADGVWNENYVKVLNNLQKAREIINAYSPSPSEISTWDAKKKGQLAIIDLLMVYTYQTIVDTFGDVPYSQSLQLVKYPLPVYDKGADIYVDLIKKTQEALTNLNGTPFGDGEYFYKGNSGKWKVFGNSLLLKLSIGIADSNPTLAQQIAQVAISGGVMMSSADGCQLPYQLASPNFNPLYSELVASGRDDFIAAETLVDYMINTNDPRISSYYQKNKDGVYVGQQPGKAGLIDVFSRIGTFAYTRTTPGTILSYTEVAFYKAEAAARWNTGNAAIEYENAVRASMKEWNIADDLAVSYIAAHPYDNSNWKKSVGEQAWVSMFNQGLTSWNFYRRLDYPVLIAPETAISNAGGKVPVRLQYPGREQTTNGTNWSAASAAIGGDRLTTKLFWDKN</sequence>
<dbReference type="InterPro" id="IPR011990">
    <property type="entry name" value="TPR-like_helical_dom_sf"/>
</dbReference>
<dbReference type="InterPro" id="IPR041662">
    <property type="entry name" value="SusD-like_2"/>
</dbReference>
<keyword evidence="1" id="KW-0732">Signal</keyword>
<keyword evidence="3" id="KW-1185">Reference proteome</keyword>
<dbReference type="EMBL" id="QNUF01000001">
    <property type="protein sequence ID" value="REC79002.1"/>
    <property type="molecule type" value="Genomic_DNA"/>
</dbReference>
<evidence type="ECO:0000313" key="2">
    <source>
        <dbReference type="EMBL" id="REC79002.1"/>
    </source>
</evidence>
<evidence type="ECO:0000313" key="3">
    <source>
        <dbReference type="Proteomes" id="UP000256491"/>
    </source>
</evidence>
<organism evidence="2 3">
    <name type="scientific">Chryseobacterium rhizosphaerae</name>
    <dbReference type="NCBI Taxonomy" id="395937"/>
    <lineage>
        <taxon>Bacteria</taxon>
        <taxon>Pseudomonadati</taxon>
        <taxon>Bacteroidota</taxon>
        <taxon>Flavobacteriia</taxon>
        <taxon>Flavobacteriales</taxon>
        <taxon>Weeksellaceae</taxon>
        <taxon>Chryseobacterium group</taxon>
        <taxon>Chryseobacterium</taxon>
    </lineage>
</organism>
<feature type="chain" id="PRO_5045581236" evidence="1">
    <location>
        <begin position="21"/>
        <end position="477"/>
    </location>
</feature>
<proteinExistence type="predicted"/>
<comment type="caution">
    <text evidence="2">The sequence shown here is derived from an EMBL/GenBank/DDBJ whole genome shotgun (WGS) entry which is preliminary data.</text>
</comment>
<dbReference type="SUPFAM" id="SSF48452">
    <property type="entry name" value="TPR-like"/>
    <property type="match status" value="1"/>
</dbReference>
<dbReference type="Gene3D" id="1.25.40.390">
    <property type="match status" value="1"/>
</dbReference>
<accession>A0ABX9IRQ4</accession>
<dbReference type="RefSeq" id="WP_115916557.1">
    <property type="nucleotide sequence ID" value="NZ_BJYH01000019.1"/>
</dbReference>
<name>A0ABX9IRQ4_9FLAO</name>
<reference evidence="2 3" key="1">
    <citation type="journal article" date="2010" name="Syst. Appl. Microbiol.">
        <title>Four new species of Chryseobacterium from the rhizosphere of coastal sand dune plants, Chryseobacterium elymi sp. nov., Chryseobacterium hagamense sp. nov., Chryseobacterium lathyri sp. nov. and Chryseobacterium rhizosphaerae sp. nov.</title>
        <authorList>
            <person name="Cho S.H."/>
            <person name="Lee K.S."/>
            <person name="Shin D.S."/>
            <person name="Han J.H."/>
            <person name="Park K.S."/>
            <person name="Lee C.H."/>
            <person name="Park K.H."/>
            <person name="Kim S.B."/>
        </authorList>
    </citation>
    <scope>NUCLEOTIDE SEQUENCE [LARGE SCALE GENOMIC DNA]</scope>
    <source>
        <strain evidence="2 3">KCTC 22548</strain>
    </source>
</reference>
<dbReference type="Proteomes" id="UP000256491">
    <property type="component" value="Unassembled WGS sequence"/>
</dbReference>